<evidence type="ECO:0000313" key="2">
    <source>
        <dbReference type="EMBL" id="GAM01769.1"/>
    </source>
</evidence>
<dbReference type="Proteomes" id="UP000032305">
    <property type="component" value="Unassembled WGS sequence"/>
</dbReference>
<dbReference type="AlphaFoldDB" id="A0A0A1WA09"/>
<keyword evidence="3" id="KW-1185">Reference proteome</keyword>
<feature type="region of interest" description="Disordered" evidence="1">
    <location>
        <begin position="14"/>
        <end position="36"/>
    </location>
</feature>
<evidence type="ECO:0000256" key="1">
    <source>
        <dbReference type="SAM" id="MobiDB-lite"/>
    </source>
</evidence>
<feature type="compositionally biased region" description="Basic residues" evidence="1">
    <location>
        <begin position="14"/>
        <end position="24"/>
    </location>
</feature>
<dbReference type="EMBL" id="BBPI01000069">
    <property type="protein sequence ID" value="GAM01769.1"/>
    <property type="molecule type" value="Genomic_DNA"/>
</dbReference>
<evidence type="ECO:0000313" key="3">
    <source>
        <dbReference type="Proteomes" id="UP000032305"/>
    </source>
</evidence>
<comment type="caution">
    <text evidence="2">The sequence shown here is derived from an EMBL/GenBank/DDBJ whole genome shotgun (WGS) entry which is preliminary data.</text>
</comment>
<protein>
    <submittedName>
        <fullName evidence="2">Uncharacterized protein</fullName>
    </submittedName>
</protein>
<accession>A0A0A1WA09</accession>
<reference evidence="2 3" key="1">
    <citation type="submission" date="2014-11" db="EMBL/GenBank/DDBJ databases">
        <title>Whole genome shotgun sequence of Sphingomonas parapaucimobilis NBRC 15100.</title>
        <authorList>
            <person name="Katano-Makiyama Y."/>
            <person name="Hosoyama A."/>
            <person name="Hashimoto M."/>
            <person name="Hosoyama Y."/>
            <person name="Noguchi M."/>
            <person name="Numata M."/>
            <person name="Tsuchikane K."/>
            <person name="Hirakata S."/>
            <person name="Uohara A."/>
            <person name="Shimodaira J."/>
            <person name="Ohji S."/>
            <person name="Ichikawa N."/>
            <person name="Kimura A."/>
            <person name="Yamazoe A."/>
            <person name="Fujita N."/>
        </authorList>
    </citation>
    <scope>NUCLEOTIDE SEQUENCE [LARGE SCALE GENOMIC DNA]</scope>
    <source>
        <strain evidence="2 3">NBRC 15100</strain>
    </source>
</reference>
<proteinExistence type="predicted"/>
<sequence>MILSSGCTISNHAAHLRTNARPRRKPESIVDHEGLQLGTPDCRKNVPHVRESGFGYGVFTMGVFGRL</sequence>
<feature type="compositionally biased region" description="Basic and acidic residues" evidence="1">
    <location>
        <begin position="25"/>
        <end position="34"/>
    </location>
</feature>
<gene>
    <name evidence="2" type="ORF">SP5_069_00130</name>
</gene>
<organism evidence="2 3">
    <name type="scientific">Sphingomonas parapaucimobilis NBRC 15100</name>
    <dbReference type="NCBI Taxonomy" id="1219049"/>
    <lineage>
        <taxon>Bacteria</taxon>
        <taxon>Pseudomonadati</taxon>
        <taxon>Pseudomonadota</taxon>
        <taxon>Alphaproteobacteria</taxon>
        <taxon>Sphingomonadales</taxon>
        <taxon>Sphingomonadaceae</taxon>
        <taxon>Sphingomonas</taxon>
    </lineage>
</organism>
<name>A0A0A1WA09_9SPHN</name>